<feature type="compositionally biased region" description="Low complexity" evidence="1">
    <location>
        <begin position="1203"/>
        <end position="1218"/>
    </location>
</feature>
<organism evidence="3 4">
    <name type="scientific">Trichobilharzia regenti</name>
    <name type="common">Nasal bird schistosome</name>
    <dbReference type="NCBI Taxonomy" id="157069"/>
    <lineage>
        <taxon>Eukaryota</taxon>
        <taxon>Metazoa</taxon>
        <taxon>Spiralia</taxon>
        <taxon>Lophotrochozoa</taxon>
        <taxon>Platyhelminthes</taxon>
        <taxon>Trematoda</taxon>
        <taxon>Digenea</taxon>
        <taxon>Strigeidida</taxon>
        <taxon>Schistosomatoidea</taxon>
        <taxon>Schistosomatidae</taxon>
        <taxon>Trichobilharzia</taxon>
    </lineage>
</organism>
<evidence type="ECO:0000259" key="2">
    <source>
        <dbReference type="PROSITE" id="PS50010"/>
    </source>
</evidence>
<feature type="compositionally biased region" description="Polar residues" evidence="1">
    <location>
        <begin position="1107"/>
        <end position="1121"/>
    </location>
</feature>
<feature type="compositionally biased region" description="Polar residues" evidence="1">
    <location>
        <begin position="1256"/>
        <end position="1291"/>
    </location>
</feature>
<feature type="region of interest" description="Disordered" evidence="1">
    <location>
        <begin position="1"/>
        <end position="26"/>
    </location>
</feature>
<feature type="region of interest" description="Disordered" evidence="1">
    <location>
        <begin position="1143"/>
        <end position="1293"/>
    </location>
</feature>
<dbReference type="SUPFAM" id="SSF50729">
    <property type="entry name" value="PH domain-like"/>
    <property type="match status" value="1"/>
</dbReference>
<dbReference type="GO" id="GO:0005085">
    <property type="term" value="F:guanyl-nucleotide exchange factor activity"/>
    <property type="evidence" value="ECO:0007669"/>
    <property type="project" value="InterPro"/>
</dbReference>
<sequence length="1353" mass="153915">MLPRQAPLTAPPIVSFSDYPTDNQSPLINEAESLQNNGMIKRQSLKNNSNNNNSPNKLNENSTHPRLSLKSSSSSMASSPTHVKLPNVNSSWYSLAFKRKHRLISNYHSLHNKHTMKALHSIYDEFFFYDSNSKLRSVSRHENSLEGPEDNLMNSSQTPPPQQQQQQHQRQKSSESLNQHHYHQQQQQQHHHKHLKYFPRSMARSVDSLFVDSWNKKVDIVQNLDSVPKQSLKNQCIIRFWNGGEIKVQLSPPLPPSTSGITTTRQEETIGDVVRSQISDYTIPIQCIDCANKESIPWGTPMSNLASKTLLIKKIHRNRSSFTLQYPGNAKKLERRSAPPLDTSDALKQWFNFYKKNTTPIPQLSLADQLVNECLNELDSHRVEQLFPRRRKNSDCSSPQSTITPITNTTNIISSTVTSPITMTATEEMIRNKSSSYSRVESGHHRMSISQEFDSQELNDLFFIEESWEQIVQSSAQMTRHQQKRQSAIWEFFHTEANYLKYLRTIIDFYLSPFLDLSEHLFDNLDSGWIFGNIEEVYKANVRLWLQYLIEPLREIRQTGCAFTPVIFKSAITHIPDLFSVYKQYYVNLPRCRSYTQEAIRQSTNFCTFLEWADQQGHDHREPLWDQMTKPTTRLTQYRLLMESILKNCINSTEEQEVNEMLKSISEFIETINRRMTETKTWESLEILASKLIYDDLLENVVEDYTQLINDHTKFKFSILGPIKLPLPVVLFHDANNAQNMSLTTKSLTSLRNRRSSGSSLINFSSTTDVRNFQPRSTTSCNRSDSGIGDCNPPASASTDITSPMYFKQTSKNFSLPAQTNEIFQCPVLLSRVSPGGVQKSGFLEADINDSVIYDWSDFYCQRTVQRAVLYGGSLRFKEPPSRSVETVCHILTDLFLITKTHKKDGNDYWKLLKNPVRLDKLVIQRGRDSGVFGCAVLDDFQNISNLYIFSAGHKCDEWIAQIESAKENYRRLMEPEILIAQPIIIDQKDESSTILMPNDITENSSELHNHHQHTGEGSIAFTIGTTATASTSSSADNPTTVSNVETSKRNVFFSSQSHLYDSSHCNTVANHPDDAMSISDKRIRSITSPAIVKTNARRSSSRSHNDNSLTFSPTKMSNSTSERNIFSHFNNTSDRCCTLNSVNSRPGLPATTTTSALNINHDEKSKSTSVSPRRKDRSANLSYQQEKYNYLPPSTHRNDQRSSNNNSSMVKMKPSNSDMEKGVSIINVRQTVITSPTQTGDSQRKLVRMDPPFNSDDTCLSSKRQGHTENSSTSLKYSTNKSSEGENLSENEVRACVNRPSILIYKIQSDPSESNSNSAYLNSIGLRRQSVHQSLLSIERSDSSDDQITVKS</sequence>
<dbReference type="InterPro" id="IPR000219">
    <property type="entry name" value="DH_dom"/>
</dbReference>
<dbReference type="SUPFAM" id="SSF48065">
    <property type="entry name" value="DBL homology domain (DH-domain)"/>
    <property type="match status" value="1"/>
</dbReference>
<accession>A0AA85JJF4</accession>
<feature type="region of interest" description="Disordered" evidence="1">
    <location>
        <begin position="1089"/>
        <end position="1121"/>
    </location>
</feature>
<proteinExistence type="predicted"/>
<protein>
    <recommendedName>
        <fullName evidence="2">DH domain-containing protein</fullName>
    </recommendedName>
</protein>
<dbReference type="GO" id="GO:0007266">
    <property type="term" value="P:Rho protein signal transduction"/>
    <property type="evidence" value="ECO:0007669"/>
    <property type="project" value="TreeGrafter"/>
</dbReference>
<dbReference type="InterPro" id="IPR035899">
    <property type="entry name" value="DBL_dom_sf"/>
</dbReference>
<reference evidence="4" key="2">
    <citation type="submission" date="2023-11" db="UniProtKB">
        <authorList>
            <consortium name="WormBaseParasite"/>
        </authorList>
    </citation>
    <scope>IDENTIFICATION</scope>
</reference>
<evidence type="ECO:0000256" key="1">
    <source>
        <dbReference type="SAM" id="MobiDB-lite"/>
    </source>
</evidence>
<dbReference type="PROSITE" id="PS50010">
    <property type="entry name" value="DH_2"/>
    <property type="match status" value="1"/>
</dbReference>
<dbReference type="PANTHER" id="PTHR13217">
    <property type="entry name" value="PLECKSTRIN HOMOLOGY DOMAIN-CONTAINING FAMILY G MEMBER 7"/>
    <property type="match status" value="1"/>
</dbReference>
<reference evidence="3" key="1">
    <citation type="submission" date="2022-06" db="EMBL/GenBank/DDBJ databases">
        <authorList>
            <person name="Berger JAMES D."/>
            <person name="Berger JAMES D."/>
        </authorList>
    </citation>
    <scope>NUCLEOTIDE SEQUENCE [LARGE SCALE GENOMIC DNA]</scope>
</reference>
<evidence type="ECO:0000313" key="3">
    <source>
        <dbReference type="Proteomes" id="UP000050795"/>
    </source>
</evidence>
<dbReference type="Pfam" id="PF00621">
    <property type="entry name" value="RhoGEF"/>
    <property type="match status" value="1"/>
</dbReference>
<dbReference type="Gene3D" id="1.20.900.10">
    <property type="entry name" value="Dbl homology (DH) domain"/>
    <property type="match status" value="1"/>
</dbReference>
<dbReference type="PANTHER" id="PTHR13217:SF11">
    <property type="entry name" value="PLECKSTRIN HOMOLOGY DOMAIN-CONTAINING FAMILY G MEMBER 5"/>
    <property type="match status" value="1"/>
</dbReference>
<feature type="region of interest" description="Disordered" evidence="1">
    <location>
        <begin position="43"/>
        <end position="84"/>
    </location>
</feature>
<evidence type="ECO:0000313" key="4">
    <source>
        <dbReference type="WBParaSite" id="TREG1_23960.2"/>
    </source>
</evidence>
<dbReference type="WBParaSite" id="TREG1_23960.2">
    <property type="protein sequence ID" value="TREG1_23960.2"/>
    <property type="gene ID" value="TREG1_23960"/>
</dbReference>
<feature type="compositionally biased region" description="Low complexity" evidence="1">
    <location>
        <begin position="45"/>
        <end position="79"/>
    </location>
</feature>
<feature type="domain" description="DH" evidence="2">
    <location>
        <begin position="484"/>
        <end position="675"/>
    </location>
</feature>
<name>A0AA85JJF4_TRIRE</name>
<feature type="compositionally biased region" description="Polar residues" evidence="1">
    <location>
        <begin position="1228"/>
        <end position="1242"/>
    </location>
</feature>
<keyword evidence="3" id="KW-1185">Reference proteome</keyword>
<dbReference type="CDD" id="cd00160">
    <property type="entry name" value="RhoGEF"/>
    <property type="match status" value="1"/>
</dbReference>
<dbReference type="InterPro" id="IPR040181">
    <property type="entry name" value="PKHG5/7"/>
</dbReference>
<dbReference type="SMART" id="SM00325">
    <property type="entry name" value="RhoGEF"/>
    <property type="match status" value="1"/>
</dbReference>
<feature type="region of interest" description="Disordered" evidence="1">
    <location>
        <begin position="139"/>
        <end position="194"/>
    </location>
</feature>
<feature type="compositionally biased region" description="Polar residues" evidence="1">
    <location>
        <begin position="1143"/>
        <end position="1159"/>
    </location>
</feature>
<dbReference type="Proteomes" id="UP000050795">
    <property type="component" value="Unassembled WGS sequence"/>
</dbReference>